<evidence type="ECO:0000256" key="3">
    <source>
        <dbReference type="ARBA" id="ARBA00022475"/>
    </source>
</evidence>
<dbReference type="InterPro" id="IPR027417">
    <property type="entry name" value="P-loop_NTPase"/>
</dbReference>
<dbReference type="GO" id="GO:0016887">
    <property type="term" value="F:ATP hydrolysis activity"/>
    <property type="evidence" value="ECO:0007669"/>
    <property type="project" value="InterPro"/>
</dbReference>
<proteinExistence type="predicted"/>
<dbReference type="SMART" id="SM00382">
    <property type="entry name" value="AAA"/>
    <property type="match status" value="1"/>
</dbReference>
<dbReference type="CDD" id="cd00267">
    <property type="entry name" value="ABC_ATPase"/>
    <property type="match status" value="1"/>
</dbReference>
<evidence type="ECO:0000256" key="6">
    <source>
        <dbReference type="ARBA" id="ARBA00023065"/>
    </source>
</evidence>
<dbReference type="InterPro" id="IPR051535">
    <property type="entry name" value="Siderophore_ABC-ATPase"/>
</dbReference>
<accession>A0A1H1TMD2</accession>
<evidence type="ECO:0000313" key="9">
    <source>
        <dbReference type="EMBL" id="SDS61388.1"/>
    </source>
</evidence>
<keyword evidence="5" id="KW-0408">Iron</keyword>
<evidence type="ECO:0000313" key="10">
    <source>
        <dbReference type="Proteomes" id="UP000199700"/>
    </source>
</evidence>
<keyword evidence="10" id="KW-1185">Reference proteome</keyword>
<keyword evidence="6" id="KW-0406">Ion transport</keyword>
<comment type="subcellular location">
    <subcellularLocation>
        <location evidence="1">Cell membrane</location>
        <topology evidence="1">Peripheral membrane protein</topology>
    </subcellularLocation>
</comment>
<evidence type="ECO:0000256" key="1">
    <source>
        <dbReference type="ARBA" id="ARBA00004202"/>
    </source>
</evidence>
<evidence type="ECO:0000256" key="5">
    <source>
        <dbReference type="ARBA" id="ARBA00023004"/>
    </source>
</evidence>
<dbReference type="SUPFAM" id="SSF52540">
    <property type="entry name" value="P-loop containing nucleoside triphosphate hydrolases"/>
    <property type="match status" value="1"/>
</dbReference>
<evidence type="ECO:0000259" key="8">
    <source>
        <dbReference type="SMART" id="SM00382"/>
    </source>
</evidence>
<dbReference type="AlphaFoldDB" id="A0A1H1TMD2"/>
<dbReference type="PANTHER" id="PTHR42771:SF2">
    <property type="entry name" value="IRON(3+)-HYDROXAMATE IMPORT ATP-BINDING PROTEIN FHUC"/>
    <property type="match status" value="1"/>
</dbReference>
<feature type="domain" description="AAA+ ATPase" evidence="8">
    <location>
        <begin position="85"/>
        <end position="253"/>
    </location>
</feature>
<evidence type="ECO:0000256" key="2">
    <source>
        <dbReference type="ARBA" id="ARBA00022448"/>
    </source>
</evidence>
<protein>
    <submittedName>
        <fullName evidence="9">Predicted ATPase</fullName>
    </submittedName>
</protein>
<keyword evidence="3" id="KW-1003">Cell membrane</keyword>
<organism evidence="9 10">
    <name type="scientific">Brevibacterium sandarakinum</name>
    <dbReference type="NCBI Taxonomy" id="629680"/>
    <lineage>
        <taxon>Bacteria</taxon>
        <taxon>Bacillati</taxon>
        <taxon>Actinomycetota</taxon>
        <taxon>Actinomycetes</taxon>
        <taxon>Micrococcales</taxon>
        <taxon>Brevibacteriaceae</taxon>
        <taxon>Brevibacterium</taxon>
    </lineage>
</organism>
<dbReference type="InterPro" id="IPR003959">
    <property type="entry name" value="ATPase_AAA_core"/>
</dbReference>
<keyword evidence="7" id="KW-0472">Membrane</keyword>
<reference evidence="9" key="1">
    <citation type="submission" date="2016-10" db="EMBL/GenBank/DDBJ databases">
        <authorList>
            <person name="Varghese N."/>
            <person name="Submissions S."/>
        </authorList>
    </citation>
    <scope>NUCLEOTIDE SEQUENCE [LARGE SCALE GENOMIC DNA]</scope>
    <source>
        <strain evidence="9">DSM 22082</strain>
    </source>
</reference>
<dbReference type="InterPro" id="IPR003593">
    <property type="entry name" value="AAA+_ATPase"/>
</dbReference>
<dbReference type="STRING" id="629680.SAMN04489751_2413"/>
<dbReference type="GO" id="GO:0005886">
    <property type="term" value="C:plasma membrane"/>
    <property type="evidence" value="ECO:0007669"/>
    <property type="project" value="UniProtKB-SubCell"/>
</dbReference>
<dbReference type="PANTHER" id="PTHR42771">
    <property type="entry name" value="IRON(3+)-HYDROXAMATE IMPORT ATP-BINDING PROTEIN FHUC"/>
    <property type="match status" value="1"/>
</dbReference>
<dbReference type="EMBL" id="LT629739">
    <property type="protein sequence ID" value="SDS61388.1"/>
    <property type="molecule type" value="Genomic_DNA"/>
</dbReference>
<evidence type="ECO:0000256" key="7">
    <source>
        <dbReference type="ARBA" id="ARBA00023136"/>
    </source>
</evidence>
<sequence>MWSAYLRADCLVTSTLTCWSLSPSLSTTGWGAPVVSLPSFTFLGMDSRIGLPLRSVTKHARSPPELSPWLRNIPAVGDLLSGFEIERTTVLVGENGSGKSTLIEALATAIDLPHGGGTGWEVREHAEAVPELSEHLQIVRGAASKRGAFFLRAETMHENMAYLIRIGALRSHHYSQQSHGEMLIEMLSGQFMDLGLWVLDEPESALSFTASLTLLQLIRERDRAGLQTIMATHSPVLARAEGAKLVEVGEWGLRESAWDRLDMVDHRRRFLHDPWRYLRYFDKD</sequence>
<name>A0A1H1TMD2_BRESA</name>
<dbReference type="Gene3D" id="3.40.50.300">
    <property type="entry name" value="P-loop containing nucleotide triphosphate hydrolases"/>
    <property type="match status" value="2"/>
</dbReference>
<dbReference type="GO" id="GO:0005524">
    <property type="term" value="F:ATP binding"/>
    <property type="evidence" value="ECO:0007669"/>
    <property type="project" value="UniProtKB-KW"/>
</dbReference>
<dbReference type="GO" id="GO:0006826">
    <property type="term" value="P:iron ion transport"/>
    <property type="evidence" value="ECO:0007669"/>
    <property type="project" value="UniProtKB-KW"/>
</dbReference>
<dbReference type="Pfam" id="PF13304">
    <property type="entry name" value="AAA_21"/>
    <property type="match status" value="1"/>
</dbReference>
<evidence type="ECO:0000256" key="4">
    <source>
        <dbReference type="ARBA" id="ARBA00022496"/>
    </source>
</evidence>
<gene>
    <name evidence="9" type="ORF">SAMN04489751_2413</name>
</gene>
<dbReference type="Proteomes" id="UP000199700">
    <property type="component" value="Chromosome"/>
</dbReference>
<keyword evidence="2" id="KW-0813">Transport</keyword>
<keyword evidence="4" id="KW-0410">Iron transport</keyword>